<gene>
    <name evidence="8" type="ORF">K8P03_04015</name>
</gene>
<comment type="caution">
    <text evidence="8">The sequence shown here is derived from an EMBL/GenBank/DDBJ whole genome shotgun (WGS) entry which is preliminary data.</text>
</comment>
<name>A0ABS7SY57_9FIRM</name>
<feature type="domain" description="RNA polymerase sigma factor 70 region 4 type 2" evidence="7">
    <location>
        <begin position="102"/>
        <end position="151"/>
    </location>
</feature>
<dbReference type="PANTHER" id="PTHR43133">
    <property type="entry name" value="RNA POLYMERASE ECF-TYPE SIGMA FACTO"/>
    <property type="match status" value="1"/>
</dbReference>
<organism evidence="8 9">
    <name type="scientific">Anaerococcus murdochii</name>
    <dbReference type="NCBI Taxonomy" id="411577"/>
    <lineage>
        <taxon>Bacteria</taxon>
        <taxon>Bacillati</taxon>
        <taxon>Bacillota</taxon>
        <taxon>Tissierellia</taxon>
        <taxon>Tissierellales</taxon>
        <taxon>Peptoniphilaceae</taxon>
        <taxon>Anaerococcus</taxon>
    </lineage>
</organism>
<keyword evidence="4" id="KW-0238">DNA-binding</keyword>
<evidence type="ECO:0000256" key="1">
    <source>
        <dbReference type="ARBA" id="ARBA00010641"/>
    </source>
</evidence>
<keyword evidence="3" id="KW-0731">Sigma factor</keyword>
<evidence type="ECO:0000313" key="8">
    <source>
        <dbReference type="EMBL" id="MBZ2386469.1"/>
    </source>
</evidence>
<sequence>MDFAKIYEDYNRDVYRFALSLCKNQDLAIDICHETFAKAMDKIDTFDGSQDIRAWLFTIARNTLYDFYRKNNKINPDYDLSIVEDKKISFVEDLANDDLALKVHTFLHSMKEPYKEAFNLRVFGELDYKSIGQIFGKTDTRARVTFYRAKNMIIDYLEEENEI</sequence>
<dbReference type="InterPro" id="IPR039425">
    <property type="entry name" value="RNA_pol_sigma-70-like"/>
</dbReference>
<dbReference type="InterPro" id="IPR036388">
    <property type="entry name" value="WH-like_DNA-bd_sf"/>
</dbReference>
<keyword evidence="2" id="KW-0805">Transcription regulation</keyword>
<dbReference type="Gene3D" id="1.10.1740.10">
    <property type="match status" value="1"/>
</dbReference>
<dbReference type="SUPFAM" id="SSF88659">
    <property type="entry name" value="Sigma3 and sigma4 domains of RNA polymerase sigma factors"/>
    <property type="match status" value="1"/>
</dbReference>
<dbReference type="Gene3D" id="1.10.10.10">
    <property type="entry name" value="Winged helix-like DNA-binding domain superfamily/Winged helix DNA-binding domain"/>
    <property type="match status" value="1"/>
</dbReference>
<accession>A0ABS7SY57</accession>
<dbReference type="PANTHER" id="PTHR43133:SF8">
    <property type="entry name" value="RNA POLYMERASE SIGMA FACTOR HI_1459-RELATED"/>
    <property type="match status" value="1"/>
</dbReference>
<dbReference type="NCBIfam" id="TIGR02937">
    <property type="entry name" value="sigma70-ECF"/>
    <property type="match status" value="1"/>
</dbReference>
<keyword evidence="9" id="KW-1185">Reference proteome</keyword>
<dbReference type="Proteomes" id="UP000734271">
    <property type="component" value="Unassembled WGS sequence"/>
</dbReference>
<comment type="similarity">
    <text evidence="1">Belongs to the sigma-70 factor family. ECF subfamily.</text>
</comment>
<dbReference type="Pfam" id="PF08281">
    <property type="entry name" value="Sigma70_r4_2"/>
    <property type="match status" value="1"/>
</dbReference>
<evidence type="ECO:0000259" key="7">
    <source>
        <dbReference type="Pfam" id="PF08281"/>
    </source>
</evidence>
<proteinExistence type="inferred from homology"/>
<dbReference type="InterPro" id="IPR013249">
    <property type="entry name" value="RNA_pol_sigma70_r4_t2"/>
</dbReference>
<evidence type="ECO:0000256" key="3">
    <source>
        <dbReference type="ARBA" id="ARBA00023082"/>
    </source>
</evidence>
<dbReference type="InterPro" id="IPR014284">
    <property type="entry name" value="RNA_pol_sigma-70_dom"/>
</dbReference>
<keyword evidence="5" id="KW-0804">Transcription</keyword>
<reference evidence="8 9" key="1">
    <citation type="submission" date="2021-08" db="EMBL/GenBank/DDBJ databases">
        <title>FDA dAtabase for Regulatory Grade micrObial Sequences (FDA-ARGOS): Supporting development and validation of Infectious Disease Dx tests.</title>
        <authorList>
            <person name="Sproer C."/>
            <person name="Gronow S."/>
            <person name="Severitt S."/>
            <person name="Schroder I."/>
            <person name="Tallon L."/>
            <person name="Sadzewicz L."/>
            <person name="Zhao X."/>
            <person name="Boylan J."/>
            <person name="Ott S."/>
            <person name="Bowen H."/>
            <person name="Vavikolanu K."/>
            <person name="Hazen T."/>
            <person name="Aluvathingal J."/>
            <person name="Nadendla S."/>
            <person name="Lowell S."/>
            <person name="Myers T."/>
            <person name="Yan Y."/>
            <person name="Sichtig H."/>
        </authorList>
    </citation>
    <scope>NUCLEOTIDE SEQUENCE [LARGE SCALE GENOMIC DNA]</scope>
    <source>
        <strain evidence="8 9">FDAARGOS_1460</strain>
    </source>
</reference>
<dbReference type="InterPro" id="IPR013324">
    <property type="entry name" value="RNA_pol_sigma_r3/r4-like"/>
</dbReference>
<dbReference type="Pfam" id="PF04542">
    <property type="entry name" value="Sigma70_r2"/>
    <property type="match status" value="1"/>
</dbReference>
<dbReference type="EMBL" id="JAIPME010000002">
    <property type="protein sequence ID" value="MBZ2386469.1"/>
    <property type="molecule type" value="Genomic_DNA"/>
</dbReference>
<protein>
    <submittedName>
        <fullName evidence="8">Sigma-70 family RNA polymerase sigma factor</fullName>
    </submittedName>
</protein>
<dbReference type="RefSeq" id="WP_223418507.1">
    <property type="nucleotide sequence ID" value="NZ_JAIPME010000002.1"/>
</dbReference>
<evidence type="ECO:0000256" key="4">
    <source>
        <dbReference type="ARBA" id="ARBA00023125"/>
    </source>
</evidence>
<evidence type="ECO:0000256" key="5">
    <source>
        <dbReference type="ARBA" id="ARBA00023163"/>
    </source>
</evidence>
<evidence type="ECO:0000313" key="9">
    <source>
        <dbReference type="Proteomes" id="UP000734271"/>
    </source>
</evidence>
<dbReference type="InterPro" id="IPR007627">
    <property type="entry name" value="RNA_pol_sigma70_r2"/>
</dbReference>
<feature type="domain" description="RNA polymerase sigma-70 region 2" evidence="6">
    <location>
        <begin position="6"/>
        <end position="73"/>
    </location>
</feature>
<evidence type="ECO:0000259" key="6">
    <source>
        <dbReference type="Pfam" id="PF04542"/>
    </source>
</evidence>
<dbReference type="InterPro" id="IPR013325">
    <property type="entry name" value="RNA_pol_sigma_r2"/>
</dbReference>
<dbReference type="SUPFAM" id="SSF88946">
    <property type="entry name" value="Sigma2 domain of RNA polymerase sigma factors"/>
    <property type="match status" value="1"/>
</dbReference>
<evidence type="ECO:0000256" key="2">
    <source>
        <dbReference type="ARBA" id="ARBA00023015"/>
    </source>
</evidence>